<proteinExistence type="inferred from homology"/>
<evidence type="ECO:0000256" key="1">
    <source>
        <dbReference type="HAMAP-Rule" id="MF_00187"/>
    </source>
</evidence>
<sequence>MISENSPISDNSMTIDNKMVTDNPIQKPQHHCSFVRTQAEVPLTIAVKAMNEAGEVLDKFVACERPLTVYLNWRPIVTLMTLGAKPESLALGYLKNQGFISDVSLLDSVIVDWDVNSAAVVTREQTADLDEKLSEKTVTSGCGQGTVYGSFMQGLEDIKLPTPSLKQSTLYSLLKNINDYNETYKNAGAVHGCGLCEADKIMAFVEDVGRHNAVDTLAGDMWLTQDRGDNKIFYTTGRLTSEMVIKVAKMGIPLLLSRSGVTQMGLALAQQLGITIIARAKGRHFLVYHGSENFEFDVNTTA</sequence>
<dbReference type="AlphaFoldDB" id="A0A380ATA6"/>
<organism evidence="2 3">
    <name type="scientific">Shewanella morhuae</name>
    <dbReference type="NCBI Taxonomy" id="365591"/>
    <lineage>
        <taxon>Bacteria</taxon>
        <taxon>Pseudomonadati</taxon>
        <taxon>Pseudomonadota</taxon>
        <taxon>Gammaproteobacteria</taxon>
        <taxon>Alteromonadales</taxon>
        <taxon>Shewanellaceae</taxon>
        <taxon>Shewanella</taxon>
    </lineage>
</organism>
<dbReference type="Gene3D" id="3.10.20.10">
    <property type="match status" value="1"/>
</dbReference>
<feature type="active site" description="Cysteine persulfide intermediate" evidence="1">
    <location>
        <position position="142"/>
    </location>
</feature>
<evidence type="ECO:0000313" key="2">
    <source>
        <dbReference type="EMBL" id="SUI85746.1"/>
    </source>
</evidence>
<dbReference type="Proteomes" id="UP000255061">
    <property type="component" value="Unassembled WGS sequence"/>
</dbReference>
<keyword evidence="1" id="KW-0963">Cytoplasm</keyword>
<dbReference type="GO" id="GO:0006777">
    <property type="term" value="P:Mo-molybdopterin cofactor biosynthetic process"/>
    <property type="evidence" value="ECO:0007669"/>
    <property type="project" value="UniProtKB-UniRule"/>
</dbReference>
<dbReference type="InterPro" id="IPR016193">
    <property type="entry name" value="Cytidine_deaminase-like"/>
</dbReference>
<reference evidence="2 3" key="1">
    <citation type="submission" date="2018-06" db="EMBL/GenBank/DDBJ databases">
        <authorList>
            <consortium name="Pathogen Informatics"/>
            <person name="Doyle S."/>
        </authorList>
    </citation>
    <scope>NUCLEOTIDE SEQUENCE [LARGE SCALE GENOMIC DNA]</scope>
    <source>
        <strain evidence="2 3">NCTC10736</strain>
    </source>
</reference>
<dbReference type="GO" id="GO:0016783">
    <property type="term" value="F:sulfurtransferase activity"/>
    <property type="evidence" value="ECO:0007669"/>
    <property type="project" value="InterPro"/>
</dbReference>
<dbReference type="GO" id="GO:0097163">
    <property type="term" value="F:sulfur carrier activity"/>
    <property type="evidence" value="ECO:0007669"/>
    <property type="project" value="UniProtKB-UniRule"/>
</dbReference>
<dbReference type="HAMAP" id="MF_00187">
    <property type="entry name" value="FdhD"/>
    <property type="match status" value="1"/>
</dbReference>
<keyword evidence="1" id="KW-0501">Molybdenum cofactor biosynthesis</keyword>
<dbReference type="PANTHER" id="PTHR30592:SF4">
    <property type="entry name" value="SULFUR CARRIER PROTEIN FDHD"/>
    <property type="match status" value="1"/>
</dbReference>
<dbReference type="EMBL" id="UGYV01000001">
    <property type="protein sequence ID" value="SUI85746.1"/>
    <property type="molecule type" value="Genomic_DNA"/>
</dbReference>
<dbReference type="InterPro" id="IPR003786">
    <property type="entry name" value="FdhD"/>
</dbReference>
<name>A0A380ATA6_9GAMM</name>
<dbReference type="PIRSF" id="PIRSF015626">
    <property type="entry name" value="FdhD"/>
    <property type="match status" value="1"/>
</dbReference>
<protein>
    <recommendedName>
        <fullName evidence="1">Sulfur carrier protein FdhD</fullName>
    </recommendedName>
</protein>
<comment type="subcellular location">
    <subcellularLocation>
        <location evidence="1">Cytoplasm</location>
    </subcellularLocation>
</comment>
<accession>A0A380ATA6</accession>
<dbReference type="Pfam" id="PF02634">
    <property type="entry name" value="FdhD-NarQ"/>
    <property type="match status" value="1"/>
</dbReference>
<dbReference type="PANTHER" id="PTHR30592">
    <property type="entry name" value="FORMATE DEHYDROGENASE"/>
    <property type="match status" value="1"/>
</dbReference>
<dbReference type="GO" id="GO:0005737">
    <property type="term" value="C:cytoplasm"/>
    <property type="evidence" value="ECO:0007669"/>
    <property type="project" value="UniProtKB-SubCell"/>
</dbReference>
<comment type="similarity">
    <text evidence="1">Belongs to the FdhD family.</text>
</comment>
<dbReference type="SUPFAM" id="SSF53927">
    <property type="entry name" value="Cytidine deaminase-like"/>
    <property type="match status" value="1"/>
</dbReference>
<evidence type="ECO:0000313" key="3">
    <source>
        <dbReference type="Proteomes" id="UP000255061"/>
    </source>
</evidence>
<comment type="function">
    <text evidence="1">Required for formate dehydrogenase (FDH) activity. Acts as a sulfur carrier protein that transfers sulfur from IscS to the molybdenum cofactor prior to its insertion into FDH.</text>
</comment>
<gene>
    <name evidence="1" type="primary">fdhD</name>
    <name evidence="2" type="ORF">NCTC10736_02784</name>
</gene>
<dbReference type="Gene3D" id="3.40.140.10">
    <property type="entry name" value="Cytidine Deaminase, domain 2"/>
    <property type="match status" value="1"/>
</dbReference>
<comment type="caution">
    <text evidence="1">Lacks conserved residue(s) required for the propagation of feature annotation.</text>
</comment>